<dbReference type="SUPFAM" id="SSF54285">
    <property type="entry name" value="MoaD/ThiS"/>
    <property type="match status" value="1"/>
</dbReference>
<protein>
    <recommendedName>
        <fullName evidence="3">MoaD/ThiS family protein</fullName>
    </recommendedName>
</protein>
<name>W4L3Y8_9BACT</name>
<dbReference type="Gene3D" id="3.10.20.30">
    <property type="match status" value="1"/>
</dbReference>
<gene>
    <name evidence="1" type="ORF">ETSY2_52650</name>
</gene>
<evidence type="ECO:0008006" key="3">
    <source>
        <dbReference type="Google" id="ProtNLM"/>
    </source>
</evidence>
<dbReference type="AlphaFoldDB" id="W4L3Y8"/>
<dbReference type="Proteomes" id="UP000019140">
    <property type="component" value="Unassembled WGS sequence"/>
</dbReference>
<dbReference type="EMBL" id="AZHX01002800">
    <property type="protein sequence ID" value="ETW92767.1"/>
    <property type="molecule type" value="Genomic_DNA"/>
</dbReference>
<reference evidence="1 2" key="1">
    <citation type="journal article" date="2014" name="Nature">
        <title>An environmental bacterial taxon with a large and distinct metabolic repertoire.</title>
        <authorList>
            <person name="Wilson M.C."/>
            <person name="Mori T."/>
            <person name="Ruckert C."/>
            <person name="Uria A.R."/>
            <person name="Helf M.J."/>
            <person name="Takada K."/>
            <person name="Gernert C."/>
            <person name="Steffens U.A."/>
            <person name="Heycke N."/>
            <person name="Schmitt S."/>
            <person name="Rinke C."/>
            <person name="Helfrich E.J."/>
            <person name="Brachmann A.O."/>
            <person name="Gurgui C."/>
            <person name="Wakimoto T."/>
            <person name="Kracht M."/>
            <person name="Crusemann M."/>
            <person name="Hentschel U."/>
            <person name="Abe I."/>
            <person name="Matsunaga S."/>
            <person name="Kalinowski J."/>
            <person name="Takeyama H."/>
            <person name="Piel J."/>
        </authorList>
    </citation>
    <scope>NUCLEOTIDE SEQUENCE [LARGE SCALE GENOMIC DNA]</scope>
    <source>
        <strain evidence="2">TSY2</strain>
    </source>
</reference>
<evidence type="ECO:0000313" key="1">
    <source>
        <dbReference type="EMBL" id="ETW92767.1"/>
    </source>
</evidence>
<evidence type="ECO:0000313" key="2">
    <source>
        <dbReference type="Proteomes" id="UP000019140"/>
    </source>
</evidence>
<organism evidence="1 2">
    <name type="scientific">Candidatus Entotheonella gemina</name>
    <dbReference type="NCBI Taxonomy" id="1429439"/>
    <lineage>
        <taxon>Bacteria</taxon>
        <taxon>Pseudomonadati</taxon>
        <taxon>Nitrospinota/Tectimicrobiota group</taxon>
        <taxon>Candidatus Tectimicrobiota</taxon>
        <taxon>Candidatus Entotheonellia</taxon>
        <taxon>Candidatus Entotheonellales</taxon>
        <taxon>Candidatus Entotheonellaceae</taxon>
        <taxon>Candidatus Entotheonella</taxon>
    </lineage>
</organism>
<dbReference type="InterPro" id="IPR016155">
    <property type="entry name" value="Mopterin_synth/thiamin_S_b"/>
</dbReference>
<sequence length="108" mass="11742">MPKANDTVTGQVEIEVVAWVTKFVGGDGSSRKVYHQPIEEGDTVRTVLRRLSKGYPQLHKALWDADTGDLGEHIEVLVNDAVLGVSHTLDSSAQRGDHYALIGQYLGG</sequence>
<comment type="caution">
    <text evidence="1">The sequence shown here is derived from an EMBL/GenBank/DDBJ whole genome shotgun (WGS) entry which is preliminary data.</text>
</comment>
<proteinExistence type="predicted"/>
<keyword evidence="2" id="KW-1185">Reference proteome</keyword>
<accession>W4L3Y8</accession>
<dbReference type="HOGENOM" id="CLU_2192199_0_0_7"/>
<dbReference type="InterPro" id="IPR012675">
    <property type="entry name" value="Beta-grasp_dom_sf"/>
</dbReference>